<protein>
    <recommendedName>
        <fullName evidence="4">SPW repeat-containing protein</fullName>
    </recommendedName>
</protein>
<reference evidence="2 3" key="1">
    <citation type="submission" date="2023-05" db="EMBL/GenBank/DDBJ databases">
        <title>Corynebacterium suedekumii sp. nov. and Corynebacterium breve sp. nov. isolated from raw cow's milk.</title>
        <authorList>
            <person name="Baer M.K."/>
            <person name="Mehl L."/>
            <person name="Hellmuth R."/>
            <person name="Marke G."/>
            <person name="Lipski A."/>
        </authorList>
    </citation>
    <scope>NUCLEOTIDE SEQUENCE [LARGE SCALE GENOMIC DNA]</scope>
    <source>
        <strain evidence="2 3">LM112</strain>
    </source>
</reference>
<keyword evidence="1" id="KW-1133">Transmembrane helix</keyword>
<feature type="transmembrane region" description="Helical" evidence="1">
    <location>
        <begin position="67"/>
        <end position="90"/>
    </location>
</feature>
<feature type="transmembrane region" description="Helical" evidence="1">
    <location>
        <begin position="125"/>
        <end position="145"/>
    </location>
</feature>
<keyword evidence="1" id="KW-0812">Transmembrane</keyword>
<sequence>MNTSNTRNTTSTPSAADARALLDRADGVSRQAASFSLAWLSYIALCAGGAVTAVGLAYANVTDADAFPAWIAGLTWIIVSAVFTASATVSSPPARRGLNARWGVMLALWVILWAVVAFPNTQFTLGLGIAISSGFMALAILGPLWEIVAVRTGVK</sequence>
<accession>A0ABY8VQN7</accession>
<evidence type="ECO:0000256" key="1">
    <source>
        <dbReference type="SAM" id="Phobius"/>
    </source>
</evidence>
<feature type="transmembrane region" description="Helical" evidence="1">
    <location>
        <begin position="39"/>
        <end position="61"/>
    </location>
</feature>
<dbReference type="RefSeq" id="WP_284875063.1">
    <property type="nucleotide sequence ID" value="NZ_CP126970.1"/>
</dbReference>
<dbReference type="EMBL" id="CP126970">
    <property type="protein sequence ID" value="WIM70474.1"/>
    <property type="molecule type" value="Genomic_DNA"/>
</dbReference>
<keyword evidence="3" id="KW-1185">Reference proteome</keyword>
<keyword evidence="1" id="KW-0472">Membrane</keyword>
<gene>
    <name evidence="2" type="ORF">QP029_00980</name>
</gene>
<evidence type="ECO:0008006" key="4">
    <source>
        <dbReference type="Google" id="ProtNLM"/>
    </source>
</evidence>
<name>A0ABY8VQN7_9CORY</name>
<dbReference type="Proteomes" id="UP001238805">
    <property type="component" value="Chromosome"/>
</dbReference>
<feature type="transmembrane region" description="Helical" evidence="1">
    <location>
        <begin position="102"/>
        <end position="119"/>
    </location>
</feature>
<evidence type="ECO:0000313" key="3">
    <source>
        <dbReference type="Proteomes" id="UP001238805"/>
    </source>
</evidence>
<organism evidence="2 3">
    <name type="scientific">Corynebacterium suedekumii</name>
    <dbReference type="NCBI Taxonomy" id="3049801"/>
    <lineage>
        <taxon>Bacteria</taxon>
        <taxon>Bacillati</taxon>
        <taxon>Actinomycetota</taxon>
        <taxon>Actinomycetes</taxon>
        <taxon>Mycobacteriales</taxon>
        <taxon>Corynebacteriaceae</taxon>
        <taxon>Corynebacterium</taxon>
    </lineage>
</organism>
<proteinExistence type="predicted"/>
<evidence type="ECO:0000313" key="2">
    <source>
        <dbReference type="EMBL" id="WIM70474.1"/>
    </source>
</evidence>